<gene>
    <name evidence="2" type="ORF">KQP761_LOCUS35584</name>
    <name evidence="4" type="ORF">MBJ925_LOCUS36705</name>
    <name evidence="3" type="ORF">XDN619_LOCUS14964</name>
</gene>
<feature type="region of interest" description="Disordered" evidence="1">
    <location>
        <begin position="85"/>
        <end position="124"/>
    </location>
</feature>
<sequence>MSNDRQRIRQLKYHINQLLSELRMIESNNNIQPLNISINSQLTTLSHGENFCPYVSCKQKPAILHSTTNNEYRKKTKKFLFAASARATSTPKSSPNHNRMMLKPHHTSTPRRNNKRHSTPLAAMPTNNMIPLKRLLYNKDYDQHKRRHSAVPFSKRSILPRLQPIDENPQWI</sequence>
<organism evidence="2 5">
    <name type="scientific">Rotaria magnacalcarata</name>
    <dbReference type="NCBI Taxonomy" id="392030"/>
    <lineage>
        <taxon>Eukaryota</taxon>
        <taxon>Metazoa</taxon>
        <taxon>Spiralia</taxon>
        <taxon>Gnathifera</taxon>
        <taxon>Rotifera</taxon>
        <taxon>Eurotatoria</taxon>
        <taxon>Bdelloidea</taxon>
        <taxon>Philodinida</taxon>
        <taxon>Philodinidae</taxon>
        <taxon>Rotaria</taxon>
    </lineage>
</organism>
<comment type="caution">
    <text evidence="2">The sequence shown here is derived from an EMBL/GenBank/DDBJ whole genome shotgun (WGS) entry which is preliminary data.</text>
</comment>
<dbReference type="EMBL" id="CAJNRG010006034">
    <property type="protein sequence ID" value="CAF2082078.1"/>
    <property type="molecule type" value="Genomic_DNA"/>
</dbReference>
<dbReference type="EMBL" id="CAJNOW010020016">
    <property type="protein sequence ID" value="CAF1676857.1"/>
    <property type="molecule type" value="Genomic_DNA"/>
</dbReference>
<evidence type="ECO:0000313" key="2">
    <source>
        <dbReference type="EMBL" id="CAF1676857.1"/>
    </source>
</evidence>
<evidence type="ECO:0000256" key="1">
    <source>
        <dbReference type="SAM" id="MobiDB-lite"/>
    </source>
</evidence>
<dbReference type="AlphaFoldDB" id="A0A816GR64"/>
<dbReference type="Proteomes" id="UP000663834">
    <property type="component" value="Unassembled WGS sequence"/>
</dbReference>
<dbReference type="Proteomes" id="UP000663824">
    <property type="component" value="Unassembled WGS sequence"/>
</dbReference>
<evidence type="ECO:0000313" key="3">
    <source>
        <dbReference type="EMBL" id="CAF2082078.1"/>
    </source>
</evidence>
<dbReference type="Proteomes" id="UP000663887">
    <property type="component" value="Unassembled WGS sequence"/>
</dbReference>
<dbReference type="EMBL" id="CAJNRE010020310">
    <property type="protein sequence ID" value="CAF2227447.1"/>
    <property type="molecule type" value="Genomic_DNA"/>
</dbReference>
<evidence type="ECO:0000313" key="4">
    <source>
        <dbReference type="EMBL" id="CAF2227447.1"/>
    </source>
</evidence>
<name>A0A816GR64_9BILA</name>
<proteinExistence type="predicted"/>
<feature type="compositionally biased region" description="Polar residues" evidence="1">
    <location>
        <begin position="86"/>
        <end position="97"/>
    </location>
</feature>
<protein>
    <submittedName>
        <fullName evidence="2">Uncharacterized protein</fullName>
    </submittedName>
</protein>
<evidence type="ECO:0000313" key="5">
    <source>
        <dbReference type="Proteomes" id="UP000663834"/>
    </source>
</evidence>
<feature type="compositionally biased region" description="Basic residues" evidence="1">
    <location>
        <begin position="100"/>
        <end position="118"/>
    </location>
</feature>
<accession>A0A816GR64</accession>
<dbReference type="OrthoDB" id="9987234at2759"/>
<reference evidence="2" key="1">
    <citation type="submission" date="2021-02" db="EMBL/GenBank/DDBJ databases">
        <authorList>
            <person name="Nowell W R."/>
        </authorList>
    </citation>
    <scope>NUCLEOTIDE SEQUENCE</scope>
</reference>